<name>A0ABD1KHE1_9TELE</name>
<evidence type="ECO:0000256" key="5">
    <source>
        <dbReference type="ARBA" id="ARBA00023136"/>
    </source>
</evidence>
<dbReference type="PANTHER" id="PTHR20855:SF22">
    <property type="entry name" value="MEMBRANE PROGESTIN RECEPTOR BETA"/>
    <property type="match status" value="1"/>
</dbReference>
<dbReference type="EMBL" id="JBHFQA010000005">
    <property type="protein sequence ID" value="KAL2098559.1"/>
    <property type="molecule type" value="Genomic_DNA"/>
</dbReference>
<evidence type="ECO:0000256" key="2">
    <source>
        <dbReference type="ARBA" id="ARBA00007018"/>
    </source>
</evidence>
<dbReference type="Pfam" id="PF03006">
    <property type="entry name" value="HlyIII"/>
    <property type="match status" value="1"/>
</dbReference>
<evidence type="ECO:0000313" key="9">
    <source>
        <dbReference type="EMBL" id="KAL2098559.1"/>
    </source>
</evidence>
<keyword evidence="5 7" id="KW-0472">Membrane</keyword>
<keyword evidence="6" id="KW-0862">Zinc</keyword>
<evidence type="ECO:0000256" key="3">
    <source>
        <dbReference type="ARBA" id="ARBA00022692"/>
    </source>
</evidence>
<evidence type="ECO:0000256" key="4">
    <source>
        <dbReference type="ARBA" id="ARBA00022989"/>
    </source>
</evidence>
<feature type="binding site" evidence="6">
    <location>
        <position position="124"/>
    </location>
    <ligand>
        <name>Zn(2+)</name>
        <dbReference type="ChEBI" id="CHEBI:29105"/>
    </ligand>
</feature>
<dbReference type="AlphaFoldDB" id="A0ABD1KHE1"/>
<feature type="transmembrane region" description="Helical" evidence="7">
    <location>
        <begin position="171"/>
        <end position="194"/>
    </location>
</feature>
<sequence>MPQWALLCLSFLSLRQRQGGAVLRYPSPQGTVSAKDVPILFREPYIHAGYRPTGQPLVCYLLSLFQVHNESLNVWSHLLTGVAVLLRFLLRLHSWERPLGLAALPLCLYLASALTYLGCSAAAHLLQSHSELAHYRLFFLDYVGVSVYQYGCALAHYFYSSEPAWRASGVGALFLPAAIFLGWLTCASCCFAKLRYQRPYPLRRKLFQLVPTSLAYLLDISPVAHRLANGSSGDPALALHALQICFFLLAALFFSCPVPECFFPGRCDVVGHGHQIFHLFLALCTLIQQEALFRDFQARRWTLEQVHGRDRLLLACVSFPTLVLCSALTACVMCWHARKKLKSRPK</sequence>
<proteinExistence type="inferred from homology"/>
<dbReference type="PANTHER" id="PTHR20855">
    <property type="entry name" value="ADIPOR/PROGESTIN RECEPTOR-RELATED"/>
    <property type="match status" value="1"/>
</dbReference>
<dbReference type="GO" id="GO:0016020">
    <property type="term" value="C:membrane"/>
    <property type="evidence" value="ECO:0007669"/>
    <property type="project" value="UniProtKB-SubCell"/>
</dbReference>
<feature type="chain" id="PRO_5044873392" description="Membrane progestin receptor beta" evidence="8">
    <location>
        <begin position="20"/>
        <end position="346"/>
    </location>
</feature>
<evidence type="ECO:0000256" key="8">
    <source>
        <dbReference type="SAM" id="SignalP"/>
    </source>
</evidence>
<evidence type="ECO:0008006" key="11">
    <source>
        <dbReference type="Google" id="ProtNLM"/>
    </source>
</evidence>
<gene>
    <name evidence="9" type="ORF">ACEWY4_005039</name>
</gene>
<evidence type="ECO:0000313" key="10">
    <source>
        <dbReference type="Proteomes" id="UP001591681"/>
    </source>
</evidence>
<comment type="similarity">
    <text evidence="2">Belongs to the ADIPOR family.</text>
</comment>
<comment type="caution">
    <text evidence="9">The sequence shown here is derived from an EMBL/GenBank/DDBJ whole genome shotgun (WGS) entry which is preliminary data.</text>
</comment>
<feature type="binding site" evidence="6">
    <location>
        <position position="274"/>
    </location>
    <ligand>
        <name>Zn(2+)</name>
        <dbReference type="ChEBI" id="CHEBI:29105"/>
    </ligand>
</feature>
<keyword evidence="4 7" id="KW-1133">Transmembrane helix</keyword>
<keyword evidence="3 7" id="KW-0812">Transmembrane</keyword>
<feature type="transmembrane region" description="Helical" evidence="7">
    <location>
        <begin position="102"/>
        <end position="126"/>
    </location>
</feature>
<feature type="transmembrane region" description="Helical" evidence="7">
    <location>
        <begin position="138"/>
        <end position="159"/>
    </location>
</feature>
<protein>
    <recommendedName>
        <fullName evidence="11">Membrane progestin receptor beta</fullName>
    </recommendedName>
</protein>
<keyword evidence="8" id="KW-0732">Signal</keyword>
<accession>A0ABD1KHE1</accession>
<organism evidence="9 10">
    <name type="scientific">Coilia grayii</name>
    <name type="common">Gray's grenadier anchovy</name>
    <dbReference type="NCBI Taxonomy" id="363190"/>
    <lineage>
        <taxon>Eukaryota</taxon>
        <taxon>Metazoa</taxon>
        <taxon>Chordata</taxon>
        <taxon>Craniata</taxon>
        <taxon>Vertebrata</taxon>
        <taxon>Euteleostomi</taxon>
        <taxon>Actinopterygii</taxon>
        <taxon>Neopterygii</taxon>
        <taxon>Teleostei</taxon>
        <taxon>Clupei</taxon>
        <taxon>Clupeiformes</taxon>
        <taxon>Clupeoidei</taxon>
        <taxon>Engraulidae</taxon>
        <taxon>Coilinae</taxon>
        <taxon>Coilia</taxon>
    </lineage>
</organism>
<keyword evidence="6" id="KW-0479">Metal-binding</keyword>
<reference evidence="9 10" key="1">
    <citation type="submission" date="2024-09" db="EMBL/GenBank/DDBJ databases">
        <title>A chromosome-level genome assembly of Gray's grenadier anchovy, Coilia grayii.</title>
        <authorList>
            <person name="Fu Z."/>
        </authorList>
    </citation>
    <scope>NUCLEOTIDE SEQUENCE [LARGE SCALE GENOMIC DNA]</scope>
    <source>
        <strain evidence="9">G4</strain>
        <tissue evidence="9">Muscle</tissue>
    </source>
</reference>
<dbReference type="InterPro" id="IPR004254">
    <property type="entry name" value="AdipoR/HlyIII-related"/>
</dbReference>
<feature type="transmembrane region" description="Helical" evidence="7">
    <location>
        <begin position="236"/>
        <end position="255"/>
    </location>
</feature>
<evidence type="ECO:0000256" key="1">
    <source>
        <dbReference type="ARBA" id="ARBA00004141"/>
    </source>
</evidence>
<dbReference type="Proteomes" id="UP001591681">
    <property type="component" value="Unassembled WGS sequence"/>
</dbReference>
<feature type="transmembrane region" description="Helical" evidence="7">
    <location>
        <begin position="312"/>
        <end position="337"/>
    </location>
</feature>
<feature type="signal peptide" evidence="8">
    <location>
        <begin position="1"/>
        <end position="19"/>
    </location>
</feature>
<evidence type="ECO:0000256" key="7">
    <source>
        <dbReference type="SAM" id="Phobius"/>
    </source>
</evidence>
<evidence type="ECO:0000256" key="6">
    <source>
        <dbReference type="PIRSR" id="PIRSR604254-1"/>
    </source>
</evidence>
<comment type="subcellular location">
    <subcellularLocation>
        <location evidence="1">Membrane</location>
        <topology evidence="1">Multi-pass membrane protein</topology>
    </subcellularLocation>
</comment>
<keyword evidence="10" id="KW-1185">Reference proteome</keyword>
<feature type="binding site" evidence="6">
    <location>
        <position position="278"/>
    </location>
    <ligand>
        <name>Zn(2+)</name>
        <dbReference type="ChEBI" id="CHEBI:29105"/>
    </ligand>
</feature>